<evidence type="ECO:0000313" key="4">
    <source>
        <dbReference type="EMBL" id="QLL64914.1"/>
    </source>
</evidence>
<keyword evidence="3 4" id="KW-0808">Transferase</keyword>
<geneLocation type="plasmid" evidence="5">
    <name>pemeittgr7c</name>
</geneLocation>
<keyword evidence="2" id="KW-0328">Glycosyltransferase</keyword>
<name>A0A859QJ70_9HYPH</name>
<gene>
    <name evidence="4" type="ORF">FKV68_26375</name>
</gene>
<evidence type="ECO:0000256" key="2">
    <source>
        <dbReference type="ARBA" id="ARBA00022676"/>
    </source>
</evidence>
<sequence>MRVGFIVGQFPSLSETFVIGQMAGLLRRGFEVDVVCNGISDYNFADRRQEPLATLLARTRDWWGAAARTRAAIERLPARLRDKVSTALDISSVNRLNECDVLVAHFGHNGARAARLKKWKRLKPPIVTIFHGYDVGVPLQERGLGRYNDLFEYGALNLTVNGFFRRVLVEAGAPEAKVAVHHMGIDLKKIPYQWKSWRGAPLQLISVCRLAEKKGVEYALRALARLRAVAPELAWRYTIIGDGPLRRELEALASELGIAEQVSFLGSLAHQDVKEWLRRSHAFVLPSVTAKNGDVEGIPVALMEAMAAGLTVVSSNHSGIPELIEDQKTGFLADERDVETLASRLRFVAEHPEQCEGIALQARKKVEAEFDMEALDNDFAEILSRFARAEGDHAISTRIALTR</sequence>
<organism evidence="4 5">
    <name type="scientific">Sinorhizobium mexicanum</name>
    <dbReference type="NCBI Taxonomy" id="375549"/>
    <lineage>
        <taxon>Bacteria</taxon>
        <taxon>Pseudomonadati</taxon>
        <taxon>Pseudomonadota</taxon>
        <taxon>Alphaproteobacteria</taxon>
        <taxon>Hyphomicrobiales</taxon>
        <taxon>Rhizobiaceae</taxon>
        <taxon>Sinorhizobium/Ensifer group</taxon>
        <taxon>Sinorhizobium</taxon>
    </lineage>
</organism>
<reference evidence="4 5" key="1">
    <citation type="submission" date="2019-06" db="EMBL/GenBank/DDBJ databases">
        <title>Complete genome sequence of Ensifer mexicanus ITTG R7 isolated from nodules of Acacia angustissima (Mill.) Kuntze.</title>
        <authorList>
            <person name="Rincon-Rosales R."/>
            <person name="Rogel M.A."/>
            <person name="Guerrero G."/>
            <person name="Rincon-Molina C.I."/>
            <person name="Lopez-Lopez A."/>
            <person name="Martinez-Romero E."/>
        </authorList>
    </citation>
    <scope>NUCLEOTIDE SEQUENCE [LARGE SCALE GENOMIC DNA]</scope>
    <source>
        <strain evidence="4 5">ITTG R7</strain>
        <plasmid evidence="5">pemeittgr7c</plasmid>
    </source>
</reference>
<proteinExistence type="inferred from homology"/>
<accession>A0A859QJ70</accession>
<dbReference type="Pfam" id="PF13439">
    <property type="entry name" value="Glyco_transf_4"/>
    <property type="match status" value="1"/>
</dbReference>
<dbReference type="KEGG" id="emx:FKV68_26375"/>
<keyword evidence="4" id="KW-0614">Plasmid</keyword>
<protein>
    <submittedName>
        <fullName evidence="4">Colanic acid biosynthesis glycosyltransferase WcaL</fullName>
    </submittedName>
</protein>
<dbReference type="Gene3D" id="3.40.50.2000">
    <property type="entry name" value="Glycogen Phosphorylase B"/>
    <property type="match status" value="2"/>
</dbReference>
<dbReference type="SUPFAM" id="SSF53756">
    <property type="entry name" value="UDP-Glycosyltransferase/glycogen phosphorylase"/>
    <property type="match status" value="1"/>
</dbReference>
<dbReference type="GO" id="GO:0016757">
    <property type="term" value="F:glycosyltransferase activity"/>
    <property type="evidence" value="ECO:0007669"/>
    <property type="project" value="UniProtKB-KW"/>
</dbReference>
<dbReference type="RefSeq" id="WP_180943376.1">
    <property type="nucleotide sequence ID" value="NZ_CP041241.1"/>
</dbReference>
<dbReference type="InterPro" id="IPR028098">
    <property type="entry name" value="Glyco_trans_4-like_N"/>
</dbReference>
<dbReference type="EMBL" id="CP041241">
    <property type="protein sequence ID" value="QLL64914.1"/>
    <property type="molecule type" value="Genomic_DNA"/>
</dbReference>
<keyword evidence="5" id="KW-1185">Reference proteome</keyword>
<dbReference type="Proteomes" id="UP000510721">
    <property type="component" value="Plasmid pEmeITTGR7c"/>
</dbReference>
<dbReference type="InterPro" id="IPR001296">
    <property type="entry name" value="Glyco_trans_1"/>
</dbReference>
<comment type="similarity">
    <text evidence="1">Belongs to the glycosyltransferase group 1 family. Glycosyltransferase 4 subfamily.</text>
</comment>
<dbReference type="PANTHER" id="PTHR12526:SF640">
    <property type="entry name" value="COLANIC ACID BIOSYNTHESIS GLYCOSYLTRANSFERASE WCAL-RELATED"/>
    <property type="match status" value="1"/>
</dbReference>
<dbReference type="Pfam" id="PF00534">
    <property type="entry name" value="Glycos_transf_1"/>
    <property type="match status" value="1"/>
</dbReference>
<evidence type="ECO:0000256" key="1">
    <source>
        <dbReference type="ARBA" id="ARBA00009481"/>
    </source>
</evidence>
<dbReference type="PANTHER" id="PTHR12526">
    <property type="entry name" value="GLYCOSYLTRANSFERASE"/>
    <property type="match status" value="1"/>
</dbReference>
<evidence type="ECO:0000313" key="5">
    <source>
        <dbReference type="Proteomes" id="UP000510721"/>
    </source>
</evidence>
<dbReference type="AlphaFoldDB" id="A0A859QJ70"/>
<evidence type="ECO:0000256" key="3">
    <source>
        <dbReference type="ARBA" id="ARBA00022679"/>
    </source>
</evidence>